<proteinExistence type="predicted"/>
<reference evidence="2 3" key="1">
    <citation type="journal article" date="2014" name="Agronomy (Basel)">
        <title>A Draft Genome Sequence for Ensete ventricosum, the Drought-Tolerant Tree Against Hunger.</title>
        <authorList>
            <person name="Harrison J."/>
            <person name="Moore K.A."/>
            <person name="Paszkiewicz K."/>
            <person name="Jones T."/>
            <person name="Grant M."/>
            <person name="Ambacheew D."/>
            <person name="Muzemil S."/>
            <person name="Studholme D.J."/>
        </authorList>
    </citation>
    <scope>NUCLEOTIDE SEQUENCE [LARGE SCALE GENOMIC DNA]</scope>
</reference>
<evidence type="ECO:0000313" key="2">
    <source>
        <dbReference type="EMBL" id="RRT63809.1"/>
    </source>
</evidence>
<sequence length="80" mass="8622">MKFGGGAGRRSIASPTTGMSTSATVAESLAEKHPGVDERLSMRKRSRRKTPEHQADTSRSTTRVPLGKGKEPIVMEEAPE</sequence>
<evidence type="ECO:0000256" key="1">
    <source>
        <dbReference type="SAM" id="MobiDB-lite"/>
    </source>
</evidence>
<feature type="compositionally biased region" description="Polar residues" evidence="1">
    <location>
        <begin position="13"/>
        <end position="25"/>
    </location>
</feature>
<gene>
    <name evidence="2" type="ORF">B296_00007136</name>
</gene>
<evidence type="ECO:0000313" key="3">
    <source>
        <dbReference type="Proteomes" id="UP000287651"/>
    </source>
</evidence>
<feature type="region of interest" description="Disordered" evidence="1">
    <location>
        <begin position="1"/>
        <end position="80"/>
    </location>
</feature>
<name>A0A426ZIJ7_ENSVE</name>
<dbReference type="Proteomes" id="UP000287651">
    <property type="component" value="Unassembled WGS sequence"/>
</dbReference>
<dbReference type="EMBL" id="AMZH03006449">
    <property type="protein sequence ID" value="RRT63809.1"/>
    <property type="molecule type" value="Genomic_DNA"/>
</dbReference>
<protein>
    <submittedName>
        <fullName evidence="2">Uncharacterized protein</fullName>
    </submittedName>
</protein>
<organism evidence="2 3">
    <name type="scientific">Ensete ventricosum</name>
    <name type="common">Abyssinian banana</name>
    <name type="synonym">Musa ensete</name>
    <dbReference type="NCBI Taxonomy" id="4639"/>
    <lineage>
        <taxon>Eukaryota</taxon>
        <taxon>Viridiplantae</taxon>
        <taxon>Streptophyta</taxon>
        <taxon>Embryophyta</taxon>
        <taxon>Tracheophyta</taxon>
        <taxon>Spermatophyta</taxon>
        <taxon>Magnoliopsida</taxon>
        <taxon>Liliopsida</taxon>
        <taxon>Zingiberales</taxon>
        <taxon>Musaceae</taxon>
        <taxon>Ensete</taxon>
    </lineage>
</organism>
<dbReference type="AlphaFoldDB" id="A0A426ZIJ7"/>
<feature type="compositionally biased region" description="Basic and acidic residues" evidence="1">
    <location>
        <begin position="29"/>
        <end position="41"/>
    </location>
</feature>
<accession>A0A426ZIJ7</accession>
<comment type="caution">
    <text evidence="2">The sequence shown here is derived from an EMBL/GenBank/DDBJ whole genome shotgun (WGS) entry which is preliminary data.</text>
</comment>